<reference evidence="1" key="2">
    <citation type="journal article" date="2015" name="Data Brief">
        <title>Shoot transcriptome of the giant reed, Arundo donax.</title>
        <authorList>
            <person name="Barrero R.A."/>
            <person name="Guerrero F.D."/>
            <person name="Moolhuijzen P."/>
            <person name="Goolsby J.A."/>
            <person name="Tidwell J."/>
            <person name="Bellgard S.E."/>
            <person name="Bellgard M.I."/>
        </authorList>
    </citation>
    <scope>NUCLEOTIDE SEQUENCE</scope>
    <source>
        <tissue evidence="1">Shoot tissue taken approximately 20 cm above the soil surface</tissue>
    </source>
</reference>
<sequence length="12" mass="1481">MLFLHKLITMHP</sequence>
<protein>
    <submittedName>
        <fullName evidence="1">Uncharacterized protein</fullName>
    </submittedName>
</protein>
<evidence type="ECO:0000313" key="1">
    <source>
        <dbReference type="EMBL" id="JAD45724.1"/>
    </source>
</evidence>
<dbReference type="EMBL" id="GBRH01252171">
    <property type="protein sequence ID" value="JAD45724.1"/>
    <property type="molecule type" value="Transcribed_RNA"/>
</dbReference>
<name>A0A0A9A241_ARUDO</name>
<organism evidence="1">
    <name type="scientific">Arundo donax</name>
    <name type="common">Giant reed</name>
    <name type="synonym">Donax arundinaceus</name>
    <dbReference type="NCBI Taxonomy" id="35708"/>
    <lineage>
        <taxon>Eukaryota</taxon>
        <taxon>Viridiplantae</taxon>
        <taxon>Streptophyta</taxon>
        <taxon>Embryophyta</taxon>
        <taxon>Tracheophyta</taxon>
        <taxon>Spermatophyta</taxon>
        <taxon>Magnoliopsida</taxon>
        <taxon>Liliopsida</taxon>
        <taxon>Poales</taxon>
        <taxon>Poaceae</taxon>
        <taxon>PACMAD clade</taxon>
        <taxon>Arundinoideae</taxon>
        <taxon>Arundineae</taxon>
        <taxon>Arundo</taxon>
    </lineage>
</organism>
<accession>A0A0A9A241</accession>
<reference evidence="1" key="1">
    <citation type="submission" date="2014-09" db="EMBL/GenBank/DDBJ databases">
        <authorList>
            <person name="Magalhaes I.L.F."/>
            <person name="Oliveira U."/>
            <person name="Santos F.R."/>
            <person name="Vidigal T.H.D.A."/>
            <person name="Brescovit A.D."/>
            <person name="Santos A.J."/>
        </authorList>
    </citation>
    <scope>NUCLEOTIDE SEQUENCE</scope>
    <source>
        <tissue evidence="1">Shoot tissue taken approximately 20 cm above the soil surface</tissue>
    </source>
</reference>
<proteinExistence type="predicted"/>